<protein>
    <submittedName>
        <fullName evidence="1">Uncharacterized protein</fullName>
    </submittedName>
</protein>
<comment type="caution">
    <text evidence="1">The sequence shown here is derived from an EMBL/GenBank/DDBJ whole genome shotgun (WGS) entry which is preliminary data.</text>
</comment>
<name>A0A0F9G7S7_9ZZZZ</name>
<reference evidence="1" key="1">
    <citation type="journal article" date="2015" name="Nature">
        <title>Complex archaea that bridge the gap between prokaryotes and eukaryotes.</title>
        <authorList>
            <person name="Spang A."/>
            <person name="Saw J.H."/>
            <person name="Jorgensen S.L."/>
            <person name="Zaremba-Niedzwiedzka K."/>
            <person name="Martijn J."/>
            <person name="Lind A.E."/>
            <person name="van Eijk R."/>
            <person name="Schleper C."/>
            <person name="Guy L."/>
            <person name="Ettema T.J."/>
        </authorList>
    </citation>
    <scope>NUCLEOTIDE SEQUENCE</scope>
</reference>
<organism evidence="1">
    <name type="scientific">marine sediment metagenome</name>
    <dbReference type="NCBI Taxonomy" id="412755"/>
    <lineage>
        <taxon>unclassified sequences</taxon>
        <taxon>metagenomes</taxon>
        <taxon>ecological metagenomes</taxon>
    </lineage>
</organism>
<accession>A0A0F9G7S7</accession>
<dbReference type="EMBL" id="LAZR01029541">
    <property type="protein sequence ID" value="KKL59277.1"/>
    <property type="molecule type" value="Genomic_DNA"/>
</dbReference>
<gene>
    <name evidence="1" type="ORF">LCGC14_2216990</name>
</gene>
<evidence type="ECO:0000313" key="1">
    <source>
        <dbReference type="EMBL" id="KKL59277.1"/>
    </source>
</evidence>
<sequence length="99" mass="11053">MDRCEDGKYMDLVWDGTPDAYYIKGHVTNEDGLAILGDWGIVEPSIGQARQIYGRWSLEGDSDGCQTLRDYNNPGRGRFKITIFATGIFTKQSEDKGNG</sequence>
<dbReference type="AlphaFoldDB" id="A0A0F9G7S7"/>
<proteinExistence type="predicted"/>